<evidence type="ECO:0000313" key="3">
    <source>
        <dbReference type="Proteomes" id="UP001295740"/>
    </source>
</evidence>
<feature type="compositionally biased region" description="Polar residues" evidence="1">
    <location>
        <begin position="10"/>
        <end position="23"/>
    </location>
</feature>
<evidence type="ECO:0000313" key="2">
    <source>
        <dbReference type="EMBL" id="CAJ2503744.1"/>
    </source>
</evidence>
<organism evidence="2 3">
    <name type="scientific">Anthostomella pinea</name>
    <dbReference type="NCBI Taxonomy" id="933095"/>
    <lineage>
        <taxon>Eukaryota</taxon>
        <taxon>Fungi</taxon>
        <taxon>Dikarya</taxon>
        <taxon>Ascomycota</taxon>
        <taxon>Pezizomycotina</taxon>
        <taxon>Sordariomycetes</taxon>
        <taxon>Xylariomycetidae</taxon>
        <taxon>Xylariales</taxon>
        <taxon>Xylariaceae</taxon>
        <taxon>Anthostomella</taxon>
    </lineage>
</organism>
<dbReference type="EMBL" id="CAUWAG010000006">
    <property type="protein sequence ID" value="CAJ2503744.1"/>
    <property type="molecule type" value="Genomic_DNA"/>
</dbReference>
<comment type="caution">
    <text evidence="2">The sequence shown here is derived from an EMBL/GenBank/DDBJ whole genome shotgun (WGS) entry which is preliminary data.</text>
</comment>
<gene>
    <name evidence="2" type="ORF">KHLLAP_LOCUS4212</name>
</gene>
<feature type="compositionally biased region" description="Basic and acidic residues" evidence="1">
    <location>
        <begin position="196"/>
        <end position="213"/>
    </location>
</feature>
<dbReference type="AlphaFoldDB" id="A0AAI8VG21"/>
<evidence type="ECO:0000256" key="1">
    <source>
        <dbReference type="SAM" id="MobiDB-lite"/>
    </source>
</evidence>
<sequence>MTDHQGPVMTKSTNSFIAQPGNSTRKENGRKLVTVLSRLALEKDLSLLLRISVEYSLGISTKSRQLSVGGRLIFLMTCWQLGQKARYDAWTDKAERFVEHIETGILDRVLEDYGDHHVLAFDKRPDPTPNFVLYRRLLHSQYPGNHPQYFKLFDVELSKRRALKAVERMTARIPNLQETVIKEAAKSPHKASPVQEEIKAKRGSPRQDDEGPARKKVKRQVEPPMSSAVAHMYV</sequence>
<proteinExistence type="predicted"/>
<dbReference type="Proteomes" id="UP001295740">
    <property type="component" value="Unassembled WGS sequence"/>
</dbReference>
<reference evidence="2" key="1">
    <citation type="submission" date="2023-10" db="EMBL/GenBank/DDBJ databases">
        <authorList>
            <person name="Hackl T."/>
        </authorList>
    </citation>
    <scope>NUCLEOTIDE SEQUENCE</scope>
</reference>
<protein>
    <submittedName>
        <fullName evidence="2">Uu.00g111380.m01.CDS01</fullName>
    </submittedName>
</protein>
<accession>A0AAI8VG21</accession>
<feature type="region of interest" description="Disordered" evidence="1">
    <location>
        <begin position="1"/>
        <end position="25"/>
    </location>
</feature>
<keyword evidence="3" id="KW-1185">Reference proteome</keyword>
<name>A0AAI8VG21_9PEZI</name>
<feature type="region of interest" description="Disordered" evidence="1">
    <location>
        <begin position="182"/>
        <end position="234"/>
    </location>
</feature>